<evidence type="ECO:0000259" key="2">
    <source>
        <dbReference type="SMART" id="SM00198"/>
    </source>
</evidence>
<proteinExistence type="predicted"/>
<dbReference type="InterPro" id="IPR014044">
    <property type="entry name" value="CAP_dom"/>
</dbReference>
<evidence type="ECO:0000313" key="3">
    <source>
        <dbReference type="EMBL" id="JAP62719.1"/>
    </source>
</evidence>
<feature type="region of interest" description="Disordered" evidence="1">
    <location>
        <begin position="166"/>
        <end position="185"/>
    </location>
</feature>
<dbReference type="EMBL" id="GEEE01000506">
    <property type="protein sequence ID" value="JAP62719.1"/>
    <property type="molecule type" value="Transcribed_RNA"/>
</dbReference>
<dbReference type="SMART" id="SM00198">
    <property type="entry name" value="SCP"/>
    <property type="match status" value="1"/>
</dbReference>
<dbReference type="InterPro" id="IPR018244">
    <property type="entry name" value="Allrgn_V5/Tpx1_CS"/>
</dbReference>
<accession>A0A0V0JCK4</accession>
<reference evidence="3" key="1">
    <citation type="submission" date="2016-01" db="EMBL/GenBank/DDBJ databases">
        <title>Reference transcriptome for the parasite Schistocephalus solidus: insights into the molecular evolution of parasitism.</title>
        <authorList>
            <person name="Hebert F.O."/>
            <person name="Grambauer S."/>
            <person name="Barber I."/>
            <person name="Landry C.R."/>
            <person name="Aubin-Horth N."/>
        </authorList>
    </citation>
    <scope>NUCLEOTIDE SEQUENCE</scope>
</reference>
<dbReference type="GO" id="GO:0005576">
    <property type="term" value="C:extracellular region"/>
    <property type="evidence" value="ECO:0007669"/>
    <property type="project" value="InterPro"/>
</dbReference>
<name>A0A0V0JCK4_SCHSO</name>
<dbReference type="AlphaFoldDB" id="A0A0V0JCK4"/>
<dbReference type="InterPro" id="IPR001283">
    <property type="entry name" value="CRISP-related"/>
</dbReference>
<dbReference type="InterPro" id="IPR035940">
    <property type="entry name" value="CAP_sf"/>
</dbReference>
<protein>
    <submittedName>
        <fullName evidence="3">Golgi-associated plant pathogenesis-related protein 1</fullName>
    </submittedName>
</protein>
<dbReference type="SUPFAM" id="SSF55797">
    <property type="entry name" value="PR-1-like"/>
    <property type="match status" value="2"/>
</dbReference>
<gene>
    <name evidence="3" type="primary">GAPR1</name>
    <name evidence="3" type="ORF">TR123702</name>
</gene>
<dbReference type="PROSITE" id="PS01009">
    <property type="entry name" value="CRISP_1"/>
    <property type="match status" value="1"/>
</dbReference>
<feature type="non-terminal residue" evidence="3">
    <location>
        <position position="1"/>
    </location>
</feature>
<dbReference type="FunFam" id="3.40.33.10:FF:000002">
    <property type="entry name" value="Golgi-associated plant pathogenesis-related protein 1"/>
    <property type="match status" value="1"/>
</dbReference>
<dbReference type="PANTHER" id="PTHR10334">
    <property type="entry name" value="CYSTEINE-RICH SECRETORY PROTEIN-RELATED"/>
    <property type="match status" value="1"/>
</dbReference>
<feature type="domain" description="SCP" evidence="2">
    <location>
        <begin position="5"/>
        <end position="139"/>
    </location>
</feature>
<evidence type="ECO:0000256" key="1">
    <source>
        <dbReference type="SAM" id="MobiDB-lite"/>
    </source>
</evidence>
<dbReference type="InterPro" id="IPR034113">
    <property type="entry name" value="SCP_GAPR1-like"/>
</dbReference>
<dbReference type="CDD" id="cd05382">
    <property type="entry name" value="CAP_GAPR1-like"/>
    <property type="match status" value="1"/>
</dbReference>
<sequence length="288" mass="31649">GVDKKFNDEAIKAHNALRNLHGCAPLTYDAELAKQAQSYAETLARTNKFAHSNLPDRGENLASAGGTPTANLSATDASLMWYKEILQYKFQGQDQMGCGHFSQLVWKDTKLAGFGVAKTANGQNIYVVGQYKPPGNFMGQWGSQVPRPLNGKVVVPTAEALIRMTSGGPQAPAPKPTAQPTVTSPATTTETYDAQLNDPDLKAAIVAAHNKFRSDRGLHPLRVNSQLEGLAQRWAESLKSGTNHGKCDWTFRGQMVGQNIYKTRHRKKRCRVHNQEVGKRGEVLREIR</sequence>
<dbReference type="PRINTS" id="PR00837">
    <property type="entry name" value="V5TPXLIKE"/>
</dbReference>
<dbReference type="Gene3D" id="3.40.33.10">
    <property type="entry name" value="CAP"/>
    <property type="match status" value="2"/>
</dbReference>
<organism evidence="3">
    <name type="scientific">Schistocephalus solidus</name>
    <name type="common">Tapeworm</name>
    <dbReference type="NCBI Taxonomy" id="70667"/>
    <lineage>
        <taxon>Eukaryota</taxon>
        <taxon>Metazoa</taxon>
        <taxon>Spiralia</taxon>
        <taxon>Lophotrochozoa</taxon>
        <taxon>Platyhelminthes</taxon>
        <taxon>Cestoda</taxon>
        <taxon>Eucestoda</taxon>
        <taxon>Diphyllobothriidea</taxon>
        <taxon>Diphyllobothriidae</taxon>
        <taxon>Schistocephalus</taxon>
    </lineage>
</organism>
<dbReference type="Pfam" id="PF00188">
    <property type="entry name" value="CAP"/>
    <property type="match status" value="2"/>
</dbReference>